<dbReference type="EMBL" id="RHJS01000002">
    <property type="protein sequence ID" value="RRK33052.1"/>
    <property type="molecule type" value="Genomic_DNA"/>
</dbReference>
<comment type="caution">
    <text evidence="1">The sequence shown here is derived from an EMBL/GenBank/DDBJ whole genome shotgun (WGS) entry which is preliminary data.</text>
</comment>
<evidence type="ECO:0008006" key="3">
    <source>
        <dbReference type="Google" id="ProtNLM"/>
    </source>
</evidence>
<dbReference type="Pfam" id="PF14286">
    <property type="entry name" value="DHHW"/>
    <property type="match status" value="1"/>
</dbReference>
<keyword evidence="2" id="KW-1185">Reference proteome</keyword>
<dbReference type="InterPro" id="IPR025945">
    <property type="entry name" value="DHHW"/>
</dbReference>
<organism evidence="1 2">
    <name type="scientific">Schaedlerella arabinosiphila</name>
    <dbReference type="NCBI Taxonomy" id="2044587"/>
    <lineage>
        <taxon>Bacteria</taxon>
        <taxon>Bacillati</taxon>
        <taxon>Bacillota</taxon>
        <taxon>Clostridia</taxon>
        <taxon>Lachnospirales</taxon>
        <taxon>Lachnospiraceae</taxon>
        <taxon>Schaedlerella</taxon>
    </lineage>
</organism>
<protein>
    <recommendedName>
        <fullName evidence="3">AlgX/AlgJ SGNH hydrolase-like domain-containing protein</fullName>
    </recommendedName>
</protein>
<accession>A0A426DK45</accession>
<evidence type="ECO:0000313" key="2">
    <source>
        <dbReference type="Proteomes" id="UP000274920"/>
    </source>
</evidence>
<name>A0A426DK45_9FIRM</name>
<sequence>MELKRGKERRRKENKNLHRSMAWCFAGLVLLLVAAGIIQPDKKTSDEENRVLTTFPKPGIETIKNKEYMTALEDYSSDQFVLRDLWIRLKVRCDLLIGKREFNGVYLGKKKYLMQIPVGMDEKNTEENLEAMNRFRQANSDLKMNALIVPNAAYIMKDYLPLGAPVRDQGEDMKYIKKQLSGGIGLIDITETLRKHADEGIYYKTDHHWTSRGAAYGFGAAAKQLEIEGAVSDYKIHTVATDFSGTLASKSGYHKAKDTVEVYQPENVEYQYLVSDSDNEERRPTIYDRRALEEKDKYQVFFGGNHAIVDIVTTNDNQRRLLIFKDSYANCFVPFLIPYYSEIIMIDARYYYENVHTLVENKAITDVLFLYNMDTFLNDNSLADVLTGE</sequence>
<evidence type="ECO:0000313" key="1">
    <source>
        <dbReference type="EMBL" id="RRK33052.1"/>
    </source>
</evidence>
<gene>
    <name evidence="1" type="ORF">EBB54_18185</name>
</gene>
<dbReference type="RefSeq" id="WP_125128422.1">
    <property type="nucleotide sequence ID" value="NZ_RHJS01000002.1"/>
</dbReference>
<reference evidence="1" key="1">
    <citation type="submission" date="2018-10" db="EMBL/GenBank/DDBJ databases">
        <title>Schaedlerella arabinophila gen. nov. sp. nov., isolated from the mouse intestinal tract and comparative analysis with the genome of the closely related altered Schaedler flora strain ASF502.</title>
        <authorList>
            <person name="Miyake S."/>
            <person name="Soh M."/>
            <person name="Seedorf H."/>
        </authorList>
    </citation>
    <scope>NUCLEOTIDE SEQUENCE [LARGE SCALE GENOMIC DNA]</scope>
    <source>
        <strain evidence="1">DSM 106076</strain>
    </source>
</reference>
<dbReference type="Proteomes" id="UP000274920">
    <property type="component" value="Unassembled WGS sequence"/>
</dbReference>
<proteinExistence type="predicted"/>
<dbReference type="AlphaFoldDB" id="A0A426DK45"/>